<sequence>MIRVRKNVNELTDDTLLWYSKAVESMKQKDITDPSSWWYQGAIHGYGLDKRPNLANNESWSESSVWEQAEGFPPSEGLVNSQFWQQCQHGTWFFLPWHRMYLQFFEAIVAKTVVELGGPKDWTLPYWNYCDANNPALNPTEQLQALKLPSEFGTNTPNPDFPGLWMKERAQYQLSSQADASCSVAMKLQNFTASSPATSFGGVQTGFSHDSGTFGAVENNPHNLVHVDIGGAMGDPNTAALDPIFWLHHANIDRLWQCWIDQGRENTNDITWLNQVFDFHNADSLPDTLSVKDVLSTEALGFTYSDSYSSSAAPTDSKVFALASAGGSGMFDTIAATTKPFLLGSQSTSAQLEFLPEKQRAAQVPVLGASNSQTPNQVIIVLDNVTGSGVVAPVSVYVKASANSERVLVGKIGLFGLTQSSTPSSTSCLEQGISIELDVTDALQQLRSQTNWNLENLQIELEPGRELGNASVTVGRVSIKAEVV</sequence>
<keyword evidence="4 8" id="KW-0560">Oxidoreductase</keyword>
<feature type="domain" description="Tyrosinase copper-binding" evidence="7">
    <location>
        <begin position="242"/>
        <end position="253"/>
    </location>
</feature>
<dbReference type="InterPro" id="IPR008922">
    <property type="entry name" value="Di-copper_centre_dom_sf"/>
</dbReference>
<dbReference type="PROSITE" id="PS00498">
    <property type="entry name" value="TYROSINASE_2"/>
    <property type="match status" value="1"/>
</dbReference>
<accession>Q5VM57</accession>
<dbReference type="PROSITE" id="PS00497">
    <property type="entry name" value="TYROSINASE_1"/>
    <property type="match status" value="1"/>
</dbReference>
<dbReference type="GO" id="GO:0004097">
    <property type="term" value="F:catechol oxidase activity"/>
    <property type="evidence" value="ECO:0007669"/>
    <property type="project" value="InterPro"/>
</dbReference>
<dbReference type="GO" id="GO:0004503">
    <property type="term" value="F:tyrosinase activity"/>
    <property type="evidence" value="ECO:0007669"/>
    <property type="project" value="UniProtKB-EC"/>
</dbReference>
<dbReference type="EMBL" id="AY052787">
    <property type="protein sequence ID" value="AAV49996.1"/>
    <property type="molecule type" value="Genomic_DNA"/>
</dbReference>
<dbReference type="InterPro" id="IPR050316">
    <property type="entry name" value="Tyrosinase/Hemocyanin"/>
</dbReference>
<dbReference type="Pfam" id="PF12142">
    <property type="entry name" value="PPO1_DWL"/>
    <property type="match status" value="1"/>
</dbReference>
<dbReference type="EC" id="1.14.18.1" evidence="8"/>
<dbReference type="AlphaFoldDB" id="Q5VM57"/>
<proteinExistence type="inferred from homology"/>
<dbReference type="PRINTS" id="PR00092">
    <property type="entry name" value="TYROSINASE"/>
</dbReference>
<dbReference type="Pfam" id="PF00264">
    <property type="entry name" value="Tyrosinase"/>
    <property type="match status" value="1"/>
</dbReference>
<evidence type="ECO:0000259" key="7">
    <source>
        <dbReference type="PROSITE" id="PS00498"/>
    </source>
</evidence>
<evidence type="ECO:0000256" key="3">
    <source>
        <dbReference type="ARBA" id="ARBA00022723"/>
    </source>
</evidence>
<name>Q5VM57_9GAMM</name>
<evidence type="ECO:0000256" key="4">
    <source>
        <dbReference type="ARBA" id="ARBA00023002"/>
    </source>
</evidence>
<feature type="domain" description="Tyrosinase copper-binding" evidence="6">
    <location>
        <begin position="89"/>
        <end position="106"/>
    </location>
</feature>
<dbReference type="PANTHER" id="PTHR11474:SF76">
    <property type="entry name" value="SHKT DOMAIN-CONTAINING PROTEIN"/>
    <property type="match status" value="1"/>
</dbReference>
<keyword evidence="5" id="KW-0186">Copper</keyword>
<comment type="similarity">
    <text evidence="2">Belongs to the tyrosinase family.</text>
</comment>
<dbReference type="Gene3D" id="1.10.1280.10">
    <property type="entry name" value="Di-copper center containing domain from catechol oxidase"/>
    <property type="match status" value="1"/>
</dbReference>
<organism evidence="8">
    <name type="scientific">Marinomonas mediterranea</name>
    <dbReference type="NCBI Taxonomy" id="119864"/>
    <lineage>
        <taxon>Bacteria</taxon>
        <taxon>Pseudomonadati</taxon>
        <taxon>Pseudomonadota</taxon>
        <taxon>Gammaproteobacteria</taxon>
        <taxon>Oceanospirillales</taxon>
        <taxon>Oceanospirillaceae</taxon>
        <taxon>Marinomonas</taxon>
    </lineage>
</organism>
<evidence type="ECO:0000256" key="1">
    <source>
        <dbReference type="ARBA" id="ARBA00001973"/>
    </source>
</evidence>
<protein>
    <submittedName>
        <fullName evidence="8">Tyrosinase</fullName>
        <ecNumber evidence="8">1.14.18.1</ecNumber>
    </submittedName>
</protein>
<dbReference type="SUPFAM" id="SSF48056">
    <property type="entry name" value="Di-copper centre-containing domain"/>
    <property type="match status" value="1"/>
</dbReference>
<dbReference type="Pfam" id="PF25271">
    <property type="entry name" value="DUF7868"/>
    <property type="match status" value="1"/>
</dbReference>
<comment type="cofactor">
    <cofactor evidence="1">
        <name>Cu(2+)</name>
        <dbReference type="ChEBI" id="CHEBI:29036"/>
    </cofactor>
</comment>
<evidence type="ECO:0000256" key="2">
    <source>
        <dbReference type="ARBA" id="ARBA00009928"/>
    </source>
</evidence>
<reference evidence="8" key="1">
    <citation type="journal article" date="2002" name="Pigment Cell Res.">
        <title>Cloning and molecular characterization of a SDS-activated tyrosinase from Marinomonas mediterranea.</title>
        <authorList>
            <person name="Lopez-Serrano D."/>
            <person name="Sanchez-Amat A."/>
            <person name="Solano F."/>
        </authorList>
    </citation>
    <scope>NUCLEOTIDE SEQUENCE</scope>
</reference>
<dbReference type="InterPro" id="IPR002227">
    <property type="entry name" value="Tyrosinase_Cu-bd"/>
</dbReference>
<keyword evidence="3" id="KW-0479">Metal-binding</keyword>
<evidence type="ECO:0000259" key="6">
    <source>
        <dbReference type="PROSITE" id="PS00497"/>
    </source>
</evidence>
<dbReference type="InterPro" id="IPR022739">
    <property type="entry name" value="Polyphenol_oxidase_cen"/>
</dbReference>
<dbReference type="InterPro" id="IPR057190">
    <property type="entry name" value="DUF7868"/>
</dbReference>
<dbReference type="GO" id="GO:0046872">
    <property type="term" value="F:metal ion binding"/>
    <property type="evidence" value="ECO:0007669"/>
    <property type="project" value="UniProtKB-KW"/>
</dbReference>
<evidence type="ECO:0000313" key="8">
    <source>
        <dbReference type="EMBL" id="AAV49996.1"/>
    </source>
</evidence>
<evidence type="ECO:0000256" key="5">
    <source>
        <dbReference type="ARBA" id="ARBA00023008"/>
    </source>
</evidence>
<gene>
    <name evidence="8" type="primary">ppoB1</name>
</gene>
<dbReference type="SMR" id="Q5VM57"/>
<reference evidence="8" key="2">
    <citation type="journal article" date="2004" name="Gene">
        <title>Identification of an operon involved in tyrosinase activity and melanin synthesis in Marinomonas mediterranea.</title>
        <authorList>
            <person name="Lopez-Serrano D."/>
            <person name="Solano F."/>
            <person name="Sanchez-Amat A."/>
        </authorList>
    </citation>
    <scope>NUCLEOTIDE SEQUENCE</scope>
</reference>
<dbReference type="PANTHER" id="PTHR11474">
    <property type="entry name" value="TYROSINASE FAMILY MEMBER"/>
    <property type="match status" value="1"/>
</dbReference>